<dbReference type="Pfam" id="PF05345">
    <property type="entry name" value="He_PIG"/>
    <property type="match status" value="1"/>
</dbReference>
<feature type="signal peptide" evidence="1">
    <location>
        <begin position="1"/>
        <end position="19"/>
    </location>
</feature>
<reference evidence="2 3" key="1">
    <citation type="submission" date="2021-01" db="EMBL/GenBank/DDBJ databases">
        <title>Chryseolinea sp. Jin1 Genome sequencing and assembly.</title>
        <authorList>
            <person name="Kim I."/>
        </authorList>
    </citation>
    <scope>NUCLEOTIDE SEQUENCE [LARGE SCALE GENOMIC DNA]</scope>
    <source>
        <strain evidence="2 3">Jin1</strain>
    </source>
</reference>
<name>A0ABS1KRM2_9BACT</name>
<dbReference type="SUPFAM" id="SSF49313">
    <property type="entry name" value="Cadherin-like"/>
    <property type="match status" value="1"/>
</dbReference>
<dbReference type="InterPro" id="IPR015919">
    <property type="entry name" value="Cadherin-like_sf"/>
</dbReference>
<evidence type="ECO:0000313" key="2">
    <source>
        <dbReference type="EMBL" id="MBL0742109.1"/>
    </source>
</evidence>
<keyword evidence="1" id="KW-0732">Signal</keyword>
<gene>
    <name evidence="2" type="ORF">JI741_12845</name>
</gene>
<keyword evidence="3" id="KW-1185">Reference proteome</keyword>
<protein>
    <submittedName>
        <fullName evidence="2">Uncharacterized protein</fullName>
    </submittedName>
</protein>
<organism evidence="2 3">
    <name type="scientific">Chryseolinea lacunae</name>
    <dbReference type="NCBI Taxonomy" id="2801331"/>
    <lineage>
        <taxon>Bacteria</taxon>
        <taxon>Pseudomonadati</taxon>
        <taxon>Bacteroidota</taxon>
        <taxon>Cytophagia</taxon>
        <taxon>Cytophagales</taxon>
        <taxon>Fulvivirgaceae</taxon>
        <taxon>Chryseolinea</taxon>
    </lineage>
</organism>
<dbReference type="EMBL" id="JAERRB010000004">
    <property type="protein sequence ID" value="MBL0742109.1"/>
    <property type="molecule type" value="Genomic_DNA"/>
</dbReference>
<evidence type="ECO:0000256" key="1">
    <source>
        <dbReference type="SAM" id="SignalP"/>
    </source>
</evidence>
<proteinExistence type="predicted"/>
<accession>A0ABS1KRM2</accession>
<dbReference type="Proteomes" id="UP000613030">
    <property type="component" value="Unassembled WGS sequence"/>
</dbReference>
<comment type="caution">
    <text evidence="2">The sequence shown here is derived from an EMBL/GenBank/DDBJ whole genome shotgun (WGS) entry which is preliminary data.</text>
</comment>
<dbReference type="InterPro" id="IPR013783">
    <property type="entry name" value="Ig-like_fold"/>
</dbReference>
<evidence type="ECO:0000313" key="3">
    <source>
        <dbReference type="Proteomes" id="UP000613030"/>
    </source>
</evidence>
<feature type="chain" id="PRO_5047289495" evidence="1">
    <location>
        <begin position="20"/>
        <end position="512"/>
    </location>
</feature>
<dbReference type="Gene3D" id="2.60.40.10">
    <property type="entry name" value="Immunoglobulins"/>
    <property type="match status" value="1"/>
</dbReference>
<dbReference type="RefSeq" id="WP_202009995.1">
    <property type="nucleotide sequence ID" value="NZ_JAERRB010000004.1"/>
</dbReference>
<sequence length="512" mass="57807">MKRTIFLSLCLISTTIVYAQNIQLIFPDSVGWNVLNENQELNFRVKTRPEVKARFSIEGTEGLGIQFDSLGNFSWKPSFDLVDRVAKTKDISLIFQAAQPDGKRERKTISFIVKHVNRPPVAEELPVLYVKQGKENSYQISADYVYDEDGDPMSFRSPQTQLPEGAALSSQGQFTWTPSRTQFANLKNNPLTIEFIAQDQPDKAETKGKLRIAQTQLDLPSEIQILPIDTLFSIKEDETLNLKIYISDPNGDDNVRSAGFIASDKRIPAASFKENTQLLYEFTWTPGYEFVDDAQTSLTPEITFFVLDKSNNRTQKKVKIKVADTENMIKKDAHLFSKYRGNLIDAIVLLQQIDANQKKLNQDYKKAKKGKKNRSIVNASLGAVTGFTPIIVDDPNSAKAVSGVGGTTVLTLGTLEATEVIGRSKENILEKIKISIDLRNKIQSTGDDFARKYALKVNRRSPEFDKDIEKMRAALNDQRIVLLELDAYNKNVNKIDDKDIRRVFLDYGDETK</sequence>